<dbReference type="AlphaFoldDB" id="G4NDN7"/>
<dbReference type="GeneID" id="12984009"/>
<proteinExistence type="predicted"/>
<reference evidence="1 2" key="1">
    <citation type="journal article" date="2005" name="Nature">
        <title>The genome sequence of the rice blast fungus Magnaporthe grisea.</title>
        <authorList>
            <person name="Dean R.A."/>
            <person name="Talbot N.J."/>
            <person name="Ebbole D.J."/>
            <person name="Farman M.L."/>
            <person name="Mitchell T.K."/>
            <person name="Orbach M.J."/>
            <person name="Thon M."/>
            <person name="Kulkarni R."/>
            <person name="Xu J.R."/>
            <person name="Pan H."/>
            <person name="Read N.D."/>
            <person name="Lee Y.H."/>
            <person name="Carbone I."/>
            <person name="Brown D."/>
            <person name="Oh Y.Y."/>
            <person name="Donofrio N."/>
            <person name="Jeong J.S."/>
            <person name="Soanes D.M."/>
            <person name="Djonovic S."/>
            <person name="Kolomiets E."/>
            <person name="Rehmeyer C."/>
            <person name="Li W."/>
            <person name="Harding M."/>
            <person name="Kim S."/>
            <person name="Lebrun M.H."/>
            <person name="Bohnert H."/>
            <person name="Coughlan S."/>
            <person name="Butler J."/>
            <person name="Calvo S."/>
            <person name="Ma L.J."/>
            <person name="Nicol R."/>
            <person name="Purcell S."/>
            <person name="Nusbaum C."/>
            <person name="Galagan J.E."/>
            <person name="Birren B.W."/>
        </authorList>
    </citation>
    <scope>NUCLEOTIDE SEQUENCE [LARGE SCALE GENOMIC DNA]</scope>
    <source>
        <strain evidence="2">70-15 / ATCC MYA-4617 / FGSC 8958</strain>
    </source>
</reference>
<dbReference type="HOGENOM" id="CLU_2543021_0_0_1"/>
<keyword evidence="2" id="KW-1185">Reference proteome</keyword>
<dbReference type="OrthoDB" id="10475480at2759"/>
<dbReference type="RefSeq" id="XP_003718059.1">
    <property type="nucleotide sequence ID" value="XM_003718011.1"/>
</dbReference>
<dbReference type="InParanoid" id="G4NDN7"/>
<dbReference type="EMBL" id="CM001235">
    <property type="protein sequence ID" value="EHA48475.1"/>
    <property type="molecule type" value="Genomic_DNA"/>
</dbReference>
<evidence type="ECO:0000313" key="1">
    <source>
        <dbReference type="EMBL" id="EHA48475.1"/>
    </source>
</evidence>
<dbReference type="VEuPathDB" id="FungiDB:MGG_17346"/>
<dbReference type="Proteomes" id="UP000009058">
    <property type="component" value="Chromosome 5"/>
</dbReference>
<evidence type="ECO:0000313" key="2">
    <source>
        <dbReference type="Proteomes" id="UP000009058"/>
    </source>
</evidence>
<protein>
    <submittedName>
        <fullName evidence="1">Uncharacterized protein</fullName>
    </submittedName>
</protein>
<sequence length="83" mass="9386">MVADPVLVMWLEYMVEWVEGDVKNHRYGVSSSCRREWPQLERKRRSRGQGAAAAVRPQHAAKVGLVDGGVRRDLHRSAVFQAA</sequence>
<reference key="2">
    <citation type="submission" date="2011-05" db="EMBL/GenBank/DDBJ databases">
        <title>The Genome Sequence of Magnaporthe oryzae 70-15.</title>
        <authorList>
            <consortium name="The Broad Institute Genome Sequencing Platform"/>
            <person name="Ma L.-J."/>
            <person name="Dead R."/>
            <person name="Young S.K."/>
            <person name="Zeng Q."/>
            <person name="Gargeya S."/>
            <person name="Fitzgerald M."/>
            <person name="Haas B."/>
            <person name="Abouelleil A."/>
            <person name="Alvarado L."/>
            <person name="Arachchi H.M."/>
            <person name="Berlin A."/>
            <person name="Brown A."/>
            <person name="Chapman S.B."/>
            <person name="Chen Z."/>
            <person name="Dunbar C."/>
            <person name="Freedman E."/>
            <person name="Gearin G."/>
            <person name="Gellesch M."/>
            <person name="Goldberg J."/>
            <person name="Griggs A."/>
            <person name="Gujja S."/>
            <person name="Heiman D."/>
            <person name="Howarth C."/>
            <person name="Larson L."/>
            <person name="Lui A."/>
            <person name="MacDonald P.J.P."/>
            <person name="Mehta T."/>
            <person name="Montmayeur A."/>
            <person name="Murphy C."/>
            <person name="Neiman D."/>
            <person name="Pearson M."/>
            <person name="Priest M."/>
            <person name="Roberts A."/>
            <person name="Saif S."/>
            <person name="Shea T."/>
            <person name="Shenoy N."/>
            <person name="Sisk P."/>
            <person name="Stolte C."/>
            <person name="Sykes S."/>
            <person name="Yandava C."/>
            <person name="Wortman J."/>
            <person name="Nusbaum C."/>
            <person name="Birren B."/>
        </authorList>
    </citation>
    <scope>NUCLEOTIDE SEQUENCE</scope>
    <source>
        <strain>70-15</strain>
    </source>
</reference>
<name>G4NDN7_PYRO7</name>
<gene>
    <name evidence="1" type="ORF">MGG_17346</name>
</gene>
<dbReference type="KEGG" id="mgr:MGG_17346"/>
<organism evidence="1 2">
    <name type="scientific">Pyricularia oryzae (strain 70-15 / ATCC MYA-4617 / FGSC 8958)</name>
    <name type="common">Rice blast fungus</name>
    <name type="synonym">Magnaporthe oryzae</name>
    <dbReference type="NCBI Taxonomy" id="242507"/>
    <lineage>
        <taxon>Eukaryota</taxon>
        <taxon>Fungi</taxon>
        <taxon>Dikarya</taxon>
        <taxon>Ascomycota</taxon>
        <taxon>Pezizomycotina</taxon>
        <taxon>Sordariomycetes</taxon>
        <taxon>Sordariomycetidae</taxon>
        <taxon>Magnaporthales</taxon>
        <taxon>Pyriculariaceae</taxon>
        <taxon>Pyricularia</taxon>
    </lineage>
</organism>
<accession>G4NDN7</accession>